<organism evidence="1">
    <name type="scientific">Nocardia globerula</name>
    <dbReference type="NCBI Taxonomy" id="1818"/>
    <lineage>
        <taxon>Bacteria</taxon>
        <taxon>Bacillati</taxon>
        <taxon>Actinomycetota</taxon>
        <taxon>Actinomycetes</taxon>
        <taxon>Mycobacteriales</taxon>
        <taxon>Nocardiaceae</taxon>
        <taxon>Nocardia</taxon>
    </lineage>
</organism>
<evidence type="ECO:0000313" key="1">
    <source>
        <dbReference type="EMBL" id="TYQ06268.1"/>
    </source>
</evidence>
<name>A0A652YT21_NOCGL</name>
<comment type="caution">
    <text evidence="1">The sequence shown here is derived from an EMBL/GenBank/DDBJ whole genome shotgun (WGS) entry which is preliminary data.</text>
</comment>
<dbReference type="EMBL" id="VNIQ01000002">
    <property type="protein sequence ID" value="TYQ06268.1"/>
    <property type="molecule type" value="Genomic_DNA"/>
</dbReference>
<accession>A0A652YT21</accession>
<protein>
    <submittedName>
        <fullName evidence="1">Uncharacterized protein</fullName>
    </submittedName>
</protein>
<dbReference type="AlphaFoldDB" id="A0A652YT21"/>
<reference evidence="1" key="1">
    <citation type="submission" date="2019-07" db="EMBL/GenBank/DDBJ databases">
        <title>Genomic Encyclopedia of Type Strains, Phase IV (KMG-IV): sequencing the most valuable type-strain genomes for metagenomic binning, comparative biology and taxonomic classification.</title>
        <authorList>
            <person name="Goeker M."/>
        </authorList>
    </citation>
    <scope>NUCLEOTIDE SEQUENCE</scope>
    <source>
        <strain evidence="1">DSM 44596</strain>
    </source>
</reference>
<proteinExistence type="predicted"/>
<sequence>MTLHPDFASALSWRSCTAPVHIFSAGTSADRMAGKAMNHKHISHKRGVPRE</sequence>
<gene>
    <name evidence="1" type="ORF">FNL38_102402</name>
</gene>